<reference evidence="4" key="1">
    <citation type="journal article" date="2018" name="DNA Res.">
        <title>Multiple hybrid de novo genome assembly of finger millet, an orphan allotetraploid crop.</title>
        <authorList>
            <person name="Hatakeyama M."/>
            <person name="Aluri S."/>
            <person name="Balachadran M.T."/>
            <person name="Sivarajan S.R."/>
            <person name="Patrignani A."/>
            <person name="Gruter S."/>
            <person name="Poveda L."/>
            <person name="Shimizu-Inatsugi R."/>
            <person name="Baeten J."/>
            <person name="Francoijs K.J."/>
            <person name="Nataraja K.N."/>
            <person name="Reddy Y.A.N."/>
            <person name="Phadnis S."/>
            <person name="Ravikumar R.L."/>
            <person name="Schlapbach R."/>
            <person name="Sreeman S.M."/>
            <person name="Shimizu K.K."/>
        </authorList>
    </citation>
    <scope>NUCLEOTIDE SEQUENCE</scope>
</reference>
<evidence type="ECO:0000256" key="3">
    <source>
        <dbReference type="SAM" id="MobiDB-lite"/>
    </source>
</evidence>
<protein>
    <submittedName>
        <fullName evidence="4">Uncharacterized protein</fullName>
    </submittedName>
</protein>
<sequence length="174" mass="20045">MFAFSVPGRPRPHSTAPAVSHRRLNPRNLLLGEGGRTTMEELDESKFEQRLQLWALRIPREHASAVTRLLRSSYLLDKPRVKPVVEDPESGKNRLVVLSERVQKPDLSDMPEQVYDSLKQLCNVDVVPYTLTLGYSYWSADYILRQILPDGVQVPSSFETIVKYTRHCNVFFKF</sequence>
<dbReference type="AlphaFoldDB" id="A0AAV5EG56"/>
<gene>
    <name evidence="4" type="primary">gb09013</name>
    <name evidence="4" type="ORF">PR202_gb09013</name>
</gene>
<proteinExistence type="predicted"/>
<feature type="region of interest" description="Disordered" evidence="3">
    <location>
        <begin position="1"/>
        <end position="24"/>
    </location>
</feature>
<organism evidence="4 5">
    <name type="scientific">Eleusine coracana subsp. coracana</name>
    <dbReference type="NCBI Taxonomy" id="191504"/>
    <lineage>
        <taxon>Eukaryota</taxon>
        <taxon>Viridiplantae</taxon>
        <taxon>Streptophyta</taxon>
        <taxon>Embryophyta</taxon>
        <taxon>Tracheophyta</taxon>
        <taxon>Spermatophyta</taxon>
        <taxon>Magnoliopsida</taxon>
        <taxon>Liliopsida</taxon>
        <taxon>Poales</taxon>
        <taxon>Poaceae</taxon>
        <taxon>PACMAD clade</taxon>
        <taxon>Chloridoideae</taxon>
        <taxon>Cynodonteae</taxon>
        <taxon>Eleusininae</taxon>
        <taxon>Eleusine</taxon>
    </lineage>
</organism>
<evidence type="ECO:0000313" key="4">
    <source>
        <dbReference type="EMBL" id="GJN21529.1"/>
    </source>
</evidence>
<keyword evidence="2" id="KW-0489">Methyltransferase</keyword>
<evidence type="ECO:0000256" key="2">
    <source>
        <dbReference type="ARBA" id="ARBA00022603"/>
    </source>
</evidence>
<comment type="caution">
    <text evidence="4">The sequence shown here is derived from an EMBL/GenBank/DDBJ whole genome shotgun (WGS) entry which is preliminary data.</text>
</comment>
<reference evidence="4" key="2">
    <citation type="submission" date="2021-12" db="EMBL/GenBank/DDBJ databases">
        <title>Resequencing data analysis of finger millet.</title>
        <authorList>
            <person name="Hatakeyama M."/>
            <person name="Aluri S."/>
            <person name="Balachadran M.T."/>
            <person name="Sivarajan S.R."/>
            <person name="Poveda L."/>
            <person name="Shimizu-Inatsugi R."/>
            <person name="Schlapbach R."/>
            <person name="Sreeman S.M."/>
            <person name="Shimizu K.K."/>
        </authorList>
    </citation>
    <scope>NUCLEOTIDE SEQUENCE</scope>
</reference>
<dbReference type="EMBL" id="BQKI01000075">
    <property type="protein sequence ID" value="GJN21529.1"/>
    <property type="molecule type" value="Genomic_DNA"/>
</dbReference>
<evidence type="ECO:0000256" key="1">
    <source>
        <dbReference type="ARBA" id="ARBA00022490"/>
    </source>
</evidence>
<keyword evidence="5" id="KW-1185">Reference proteome</keyword>
<dbReference type="PANTHER" id="PTHR23245:SF36">
    <property type="entry name" value="TRNA (GUANINE(37)-N1)-METHYLTRANSFERASE"/>
    <property type="match status" value="1"/>
</dbReference>
<dbReference type="GO" id="GO:0008175">
    <property type="term" value="F:tRNA methyltransferase activity"/>
    <property type="evidence" value="ECO:0007669"/>
    <property type="project" value="TreeGrafter"/>
</dbReference>
<keyword evidence="2" id="KW-0808">Transferase</keyword>
<dbReference type="PANTHER" id="PTHR23245">
    <property type="entry name" value="TRNA METHYLTRANSFERASE"/>
    <property type="match status" value="1"/>
</dbReference>
<name>A0AAV5EG56_ELECO</name>
<dbReference type="GO" id="GO:0002939">
    <property type="term" value="P:tRNA N1-guanine methylation"/>
    <property type="evidence" value="ECO:0007669"/>
    <property type="project" value="TreeGrafter"/>
</dbReference>
<dbReference type="Proteomes" id="UP001054889">
    <property type="component" value="Unassembled WGS sequence"/>
</dbReference>
<accession>A0AAV5EG56</accession>
<keyword evidence="1" id="KW-0963">Cytoplasm</keyword>
<dbReference type="GO" id="GO:0005737">
    <property type="term" value="C:cytoplasm"/>
    <property type="evidence" value="ECO:0007669"/>
    <property type="project" value="TreeGrafter"/>
</dbReference>
<evidence type="ECO:0000313" key="5">
    <source>
        <dbReference type="Proteomes" id="UP001054889"/>
    </source>
</evidence>